<organism evidence="1 2">
    <name type="scientific">uncultured phage_MedDCM-OCT-S28-C10</name>
    <dbReference type="NCBI Taxonomy" id="2741077"/>
    <lineage>
        <taxon>Viruses</taxon>
        <taxon>Duplodnaviria</taxon>
        <taxon>Heunggongvirae</taxon>
        <taxon>Uroviricota</taxon>
        <taxon>Caudoviricetes</taxon>
        <taxon>Autographivirales</taxon>
        <taxon>Votkovvirus</taxon>
        <taxon>Votkovvirus S28C10</taxon>
    </lineage>
</organism>
<protein>
    <submittedName>
        <fullName evidence="1">Endonuclease</fullName>
    </submittedName>
</protein>
<reference evidence="1 2" key="1">
    <citation type="journal article" date="2013" name="PLoS Genet.">
        <title>Expanding the Marine Virosphere Using Metagenomics.</title>
        <authorList>
            <person name="Mizuno C.M."/>
            <person name="Rodriguez-Valera F."/>
            <person name="Kimes N.E."/>
            <person name="Ghai R."/>
        </authorList>
    </citation>
    <scope>NUCLEOTIDE SEQUENCE [LARGE SCALE GENOMIC DNA]</scope>
    <source>
        <strain evidence="1">UvMED-CGR-C62A-MedDCM-OCT-S28-C10</strain>
    </source>
</reference>
<dbReference type="Gene3D" id="3.30.40.220">
    <property type="match status" value="1"/>
</dbReference>
<sequence length="170" mass="19737">MEKIGKKSIDKIGKKFISIPVTGRILKKGDKMNNLYFVGYVKNLKSMREKWCNSESWWHLSVRETLRGAKRRALQNNIPFNITSDDLKSIWPSDGLCPVFNSPMTFSNKNKWRSASLDRIDPDKGYVPGNIQWISTKANTLKSNAHPYELMRLARYMVNQLKEQEKNAKK</sequence>
<evidence type="ECO:0000313" key="1">
    <source>
        <dbReference type="EMBL" id="BAQ94091.1"/>
    </source>
</evidence>
<dbReference type="Proteomes" id="UP000505345">
    <property type="component" value="Segment"/>
</dbReference>
<name>A0A6S4P7Q9_9CAUD</name>
<keyword evidence="1" id="KW-0378">Hydrolase</keyword>
<dbReference type="EMBL" id="AP013540">
    <property type="protein sequence ID" value="BAQ94091.1"/>
    <property type="molecule type" value="Genomic_DNA"/>
</dbReference>
<accession>A0A6S4P7Q9</accession>
<proteinExistence type="predicted"/>
<keyword evidence="1" id="KW-0255">Endonuclease</keyword>
<keyword evidence="2" id="KW-1185">Reference proteome</keyword>
<dbReference type="GO" id="GO:0004519">
    <property type="term" value="F:endonuclease activity"/>
    <property type="evidence" value="ECO:0007669"/>
    <property type="project" value="UniProtKB-KW"/>
</dbReference>
<keyword evidence="1" id="KW-0540">Nuclease</keyword>
<dbReference type="RefSeq" id="YP_009778149.1">
    <property type="nucleotide sequence ID" value="NC_047711.1"/>
</dbReference>
<dbReference type="KEGG" id="vg:55412615"/>
<dbReference type="GeneID" id="55412615"/>
<evidence type="ECO:0000313" key="2">
    <source>
        <dbReference type="Proteomes" id="UP000505345"/>
    </source>
</evidence>